<dbReference type="PANTHER" id="PTHR30614">
    <property type="entry name" value="MEMBRANE COMPONENT OF AMINO ACID ABC TRANSPORTER"/>
    <property type="match status" value="1"/>
</dbReference>
<feature type="transmembrane region" description="Helical" evidence="9">
    <location>
        <begin position="20"/>
        <end position="44"/>
    </location>
</feature>
<evidence type="ECO:0000313" key="11">
    <source>
        <dbReference type="EMBL" id="KEZ90178.1"/>
    </source>
</evidence>
<comment type="caution">
    <text evidence="11">The sequence shown here is derived from an EMBL/GenBank/DDBJ whole genome shotgun (WGS) entry which is preliminary data.</text>
</comment>
<comment type="similarity">
    <text evidence="2">Belongs to the binding-protein-dependent transport system permease family. HisMQ subfamily.</text>
</comment>
<comment type="subcellular location">
    <subcellularLocation>
        <location evidence="1 9">Cell membrane</location>
        <topology evidence="1 9">Multi-pass membrane protein</topology>
    </subcellularLocation>
</comment>
<keyword evidence="3 9" id="KW-0813">Transport</keyword>
<evidence type="ECO:0000259" key="10">
    <source>
        <dbReference type="PROSITE" id="PS50928"/>
    </source>
</evidence>
<evidence type="ECO:0000256" key="5">
    <source>
        <dbReference type="ARBA" id="ARBA00022692"/>
    </source>
</evidence>
<evidence type="ECO:0000256" key="2">
    <source>
        <dbReference type="ARBA" id="ARBA00010072"/>
    </source>
</evidence>
<dbReference type="GO" id="GO:0022857">
    <property type="term" value="F:transmembrane transporter activity"/>
    <property type="evidence" value="ECO:0007669"/>
    <property type="project" value="InterPro"/>
</dbReference>
<keyword evidence="5 9" id="KW-0812">Transmembrane</keyword>
<dbReference type="OrthoDB" id="9787841at2"/>
<dbReference type="NCBIfam" id="TIGR01726">
    <property type="entry name" value="HEQRo_perm_3TM"/>
    <property type="match status" value="1"/>
</dbReference>
<dbReference type="RefSeq" id="WP_038280411.1">
    <property type="nucleotide sequence ID" value="NZ_JPME01000012.1"/>
</dbReference>
<dbReference type="InterPro" id="IPR035906">
    <property type="entry name" value="MetI-like_sf"/>
</dbReference>
<evidence type="ECO:0000256" key="9">
    <source>
        <dbReference type="RuleBase" id="RU363032"/>
    </source>
</evidence>
<dbReference type="Gene3D" id="1.10.3720.10">
    <property type="entry name" value="MetI-like"/>
    <property type="match status" value="1"/>
</dbReference>
<dbReference type="GO" id="GO:0006865">
    <property type="term" value="P:amino acid transport"/>
    <property type="evidence" value="ECO:0007669"/>
    <property type="project" value="UniProtKB-KW"/>
</dbReference>
<dbReference type="AlphaFoldDB" id="A0A084JMJ4"/>
<dbReference type="Pfam" id="PF00528">
    <property type="entry name" value="BPD_transp_1"/>
    <property type="match status" value="1"/>
</dbReference>
<name>A0A084JMJ4_9FIRM</name>
<evidence type="ECO:0000256" key="7">
    <source>
        <dbReference type="ARBA" id="ARBA00022989"/>
    </source>
</evidence>
<keyword evidence="12" id="KW-1185">Reference proteome</keyword>
<dbReference type="STRING" id="29354.IO98_09410"/>
<keyword evidence="4" id="KW-1003">Cell membrane</keyword>
<dbReference type="InterPro" id="IPR010065">
    <property type="entry name" value="AA_ABC_transptr_permease_3TM"/>
</dbReference>
<evidence type="ECO:0000256" key="3">
    <source>
        <dbReference type="ARBA" id="ARBA00022448"/>
    </source>
</evidence>
<evidence type="ECO:0000256" key="8">
    <source>
        <dbReference type="ARBA" id="ARBA00023136"/>
    </source>
</evidence>
<feature type="transmembrane region" description="Helical" evidence="9">
    <location>
        <begin position="187"/>
        <end position="208"/>
    </location>
</feature>
<reference evidence="11 12" key="1">
    <citation type="submission" date="2014-07" db="EMBL/GenBank/DDBJ databases">
        <title>Draft genome of Clostridium celerecrescens 152B isolated from sediments associated with methane hydrate from Krishna Godavari basin.</title>
        <authorList>
            <person name="Honkalas V.S."/>
            <person name="Dabir A.P."/>
            <person name="Arora P."/>
            <person name="Dhakephalkar P.K."/>
        </authorList>
    </citation>
    <scope>NUCLEOTIDE SEQUENCE [LARGE SCALE GENOMIC DNA]</scope>
    <source>
        <strain evidence="11 12">152B</strain>
    </source>
</reference>
<keyword evidence="7 9" id="KW-1133">Transmembrane helix</keyword>
<sequence>MDFEFIRAYMPLYAEAAGMTLRISFLGILLSAAIGLLCSLVKIFKIPVLKSIANGYIEVSRNTPLLIQLFFLYFGLPKIGLVLSSESCAVTGLAFLGGSYMAEAFRTGIEQVPVIQSESGLSLGLTKGQVFRHIILPQAITTSVPVFCANIIFLIKETSVFSAVALADLMFVAKDLIGIYYKTDEALLMLVVAYLIILLPISLLCSWIERRVRYAEFGN</sequence>
<dbReference type="Proteomes" id="UP000028525">
    <property type="component" value="Unassembled WGS sequence"/>
</dbReference>
<organism evidence="11 12">
    <name type="scientific">Lacrimispora celerecrescens</name>
    <dbReference type="NCBI Taxonomy" id="29354"/>
    <lineage>
        <taxon>Bacteria</taxon>
        <taxon>Bacillati</taxon>
        <taxon>Bacillota</taxon>
        <taxon>Clostridia</taxon>
        <taxon>Lachnospirales</taxon>
        <taxon>Lachnospiraceae</taxon>
        <taxon>Lacrimispora</taxon>
    </lineage>
</organism>
<dbReference type="InterPro" id="IPR043429">
    <property type="entry name" value="ArtM/GltK/GlnP/TcyL/YhdX-like"/>
</dbReference>
<dbReference type="CDD" id="cd06261">
    <property type="entry name" value="TM_PBP2"/>
    <property type="match status" value="1"/>
</dbReference>
<feature type="transmembrane region" description="Helical" evidence="9">
    <location>
        <begin position="65"/>
        <end position="83"/>
    </location>
</feature>
<dbReference type="GO" id="GO:0043190">
    <property type="term" value="C:ATP-binding cassette (ABC) transporter complex"/>
    <property type="evidence" value="ECO:0007669"/>
    <property type="project" value="InterPro"/>
</dbReference>
<evidence type="ECO:0000256" key="1">
    <source>
        <dbReference type="ARBA" id="ARBA00004651"/>
    </source>
</evidence>
<gene>
    <name evidence="11" type="ORF">IO98_09410</name>
</gene>
<protein>
    <submittedName>
        <fullName evidence="11">Polar amino acid ABC transporter permease</fullName>
    </submittedName>
</protein>
<dbReference type="PANTHER" id="PTHR30614:SF37">
    <property type="entry name" value="AMINO-ACID ABC TRANSPORTER PERMEASE PROTEIN YHDX-RELATED"/>
    <property type="match status" value="1"/>
</dbReference>
<keyword evidence="8 9" id="KW-0472">Membrane</keyword>
<evidence type="ECO:0000256" key="4">
    <source>
        <dbReference type="ARBA" id="ARBA00022475"/>
    </source>
</evidence>
<dbReference type="PROSITE" id="PS50928">
    <property type="entry name" value="ABC_TM1"/>
    <property type="match status" value="1"/>
</dbReference>
<dbReference type="EMBL" id="JPME01000012">
    <property type="protein sequence ID" value="KEZ90178.1"/>
    <property type="molecule type" value="Genomic_DNA"/>
</dbReference>
<evidence type="ECO:0000256" key="6">
    <source>
        <dbReference type="ARBA" id="ARBA00022970"/>
    </source>
</evidence>
<dbReference type="InterPro" id="IPR000515">
    <property type="entry name" value="MetI-like"/>
</dbReference>
<accession>A0A084JMJ4</accession>
<feature type="domain" description="ABC transmembrane type-1" evidence="10">
    <location>
        <begin position="17"/>
        <end position="205"/>
    </location>
</feature>
<proteinExistence type="inferred from homology"/>
<evidence type="ECO:0000313" key="12">
    <source>
        <dbReference type="Proteomes" id="UP000028525"/>
    </source>
</evidence>
<keyword evidence="6" id="KW-0029">Amino-acid transport</keyword>
<dbReference type="SUPFAM" id="SSF161098">
    <property type="entry name" value="MetI-like"/>
    <property type="match status" value="1"/>
</dbReference>